<proteinExistence type="predicted"/>
<protein>
    <submittedName>
        <fullName evidence="1">Uncharacterized protein</fullName>
    </submittedName>
</protein>
<organism evidence="1 2">
    <name type="scientific">Schistosoma margrebowiei</name>
    <dbReference type="NCBI Taxonomy" id="48269"/>
    <lineage>
        <taxon>Eukaryota</taxon>
        <taxon>Metazoa</taxon>
        <taxon>Spiralia</taxon>
        <taxon>Lophotrochozoa</taxon>
        <taxon>Platyhelminthes</taxon>
        <taxon>Trematoda</taxon>
        <taxon>Digenea</taxon>
        <taxon>Strigeidida</taxon>
        <taxon>Schistosomatoidea</taxon>
        <taxon>Schistosomatidae</taxon>
        <taxon>Schistosoma</taxon>
    </lineage>
</organism>
<dbReference type="EMBL" id="UZAI01010992">
    <property type="protein sequence ID" value="VDP08140.1"/>
    <property type="molecule type" value="Genomic_DNA"/>
</dbReference>
<evidence type="ECO:0000313" key="1">
    <source>
        <dbReference type="EMBL" id="VDP08140.1"/>
    </source>
</evidence>
<reference evidence="1 2" key="1">
    <citation type="submission" date="2018-11" db="EMBL/GenBank/DDBJ databases">
        <authorList>
            <consortium name="Pathogen Informatics"/>
        </authorList>
    </citation>
    <scope>NUCLEOTIDE SEQUENCE [LARGE SCALE GENOMIC DNA]</scope>
    <source>
        <strain evidence="1 2">Zambia</strain>
    </source>
</reference>
<name>A0A3P8AV01_9TREM</name>
<evidence type="ECO:0000313" key="2">
    <source>
        <dbReference type="Proteomes" id="UP000277204"/>
    </source>
</evidence>
<gene>
    <name evidence="1" type="ORF">SMRZ_LOCUS13741</name>
</gene>
<dbReference type="Proteomes" id="UP000277204">
    <property type="component" value="Unassembled WGS sequence"/>
</dbReference>
<sequence length="103" mass="12458">MCPVPQLYSSCLSVHSDDDNKSFTTTGRFESNQTRDEKYLMKCTFNAWYQLIYNIKIQFTMLQAKNEFHLKKTYFNYWKLQIHQINYNRDIEKAKLDSIEIIK</sequence>
<dbReference type="AlphaFoldDB" id="A0A3P8AV01"/>
<accession>A0A3P8AV01</accession>
<keyword evidence="2" id="KW-1185">Reference proteome</keyword>